<dbReference type="EMBL" id="MT708548">
    <property type="protein sequence ID" value="QOV06194.1"/>
    <property type="molecule type" value="Genomic_DNA"/>
</dbReference>
<name>A0A7S6R798_9CAUD</name>
<reference evidence="1 2" key="1">
    <citation type="submission" date="2020-07" db="EMBL/GenBank/DDBJ databases">
        <title>Complete genome sequence of Streptomyces phage Salutena.</title>
        <authorList>
            <person name="Kim J.H."/>
            <person name="Higbee T."/>
            <person name="Clark J.D."/>
            <person name="Le T."/>
            <person name="Burrowes B.H."/>
            <person name="Liu M."/>
        </authorList>
    </citation>
    <scope>NUCLEOTIDE SEQUENCE [LARGE SCALE GENOMIC DNA]</scope>
</reference>
<accession>A0A7S6R798</accession>
<organism evidence="1 2">
    <name type="scientific">Streptomyces phage Salutena</name>
    <dbReference type="NCBI Taxonomy" id="2767576"/>
    <lineage>
        <taxon>Viruses</taxon>
        <taxon>Duplodnaviria</taxon>
        <taxon>Heunggongvirae</taxon>
        <taxon>Uroviricota</taxon>
        <taxon>Caudoviricetes</taxon>
        <taxon>Arquatrovirinae</taxon>
        <taxon>Salutenavirus</taxon>
        <taxon>Salutenavirus salutena</taxon>
    </lineage>
</organism>
<proteinExistence type="predicted"/>
<keyword evidence="2" id="KW-1185">Reference proteome</keyword>
<gene>
    <name evidence="1" type="ORF">CPT_Salutena_064</name>
</gene>
<dbReference type="Proteomes" id="UP000594184">
    <property type="component" value="Segment"/>
</dbReference>
<protein>
    <submittedName>
        <fullName evidence="1">Uncharacterized protein</fullName>
    </submittedName>
</protein>
<sequence length="107" mass="12283">MPIAATYSSTPVLPTRPCRDDSDDRNCFWDAGKRGNGKGYSYWVDRAGNVKYLDPRLNSPAKRKAWTALNKKAKRTYWGTVWGHRLCWAKVGDTSYIYCFDGHRETS</sequence>
<evidence type="ECO:0000313" key="2">
    <source>
        <dbReference type="Proteomes" id="UP000594184"/>
    </source>
</evidence>
<evidence type="ECO:0000313" key="1">
    <source>
        <dbReference type="EMBL" id="QOV06194.1"/>
    </source>
</evidence>